<evidence type="ECO:0000313" key="2">
    <source>
        <dbReference type="Proteomes" id="UP001153332"/>
    </source>
</evidence>
<name>A0ACC2K1C5_9PEZI</name>
<dbReference type="EMBL" id="JAPUUL010000028">
    <property type="protein sequence ID" value="KAJ8133257.1"/>
    <property type="molecule type" value="Genomic_DNA"/>
</dbReference>
<protein>
    <submittedName>
        <fullName evidence="1">Uncharacterized protein</fullName>
    </submittedName>
</protein>
<organism evidence="1 2">
    <name type="scientific">Lasiodiplodia mahajangana</name>
    <dbReference type="NCBI Taxonomy" id="1108764"/>
    <lineage>
        <taxon>Eukaryota</taxon>
        <taxon>Fungi</taxon>
        <taxon>Dikarya</taxon>
        <taxon>Ascomycota</taxon>
        <taxon>Pezizomycotina</taxon>
        <taxon>Dothideomycetes</taxon>
        <taxon>Dothideomycetes incertae sedis</taxon>
        <taxon>Botryosphaeriales</taxon>
        <taxon>Botryosphaeriaceae</taxon>
        <taxon>Lasiodiplodia</taxon>
    </lineage>
</organism>
<gene>
    <name evidence="1" type="ORF">O1611_g361</name>
</gene>
<sequence length="206" mass="23533">MAVTFDLGTYECDDLPRTLWRVIHPQTQSRQDLVTGDLVARDSDREISDESSLTQVAKEHFNWNSRQASCFLSVFSDEDHARNWARLRKGKVDIHEIDATKLPLDTCVFDATSLARSLGIVHPYSTHEFIFLHRIPSCSLRRRPGFGEIRKRVKAPRYVPGLIRLIAFDEKPEECDRSDDIMKLMVGAMQVLGLEDNPKRLVLPAA</sequence>
<proteinExistence type="predicted"/>
<accession>A0ACC2K1C5</accession>
<evidence type="ECO:0000313" key="1">
    <source>
        <dbReference type="EMBL" id="KAJ8133257.1"/>
    </source>
</evidence>
<dbReference type="Proteomes" id="UP001153332">
    <property type="component" value="Unassembled WGS sequence"/>
</dbReference>
<comment type="caution">
    <text evidence="1">The sequence shown here is derived from an EMBL/GenBank/DDBJ whole genome shotgun (WGS) entry which is preliminary data.</text>
</comment>
<reference evidence="1" key="1">
    <citation type="submission" date="2022-12" db="EMBL/GenBank/DDBJ databases">
        <title>Genome Sequence of Lasiodiplodia mahajangana.</title>
        <authorList>
            <person name="Buettner E."/>
        </authorList>
    </citation>
    <scope>NUCLEOTIDE SEQUENCE</scope>
    <source>
        <strain evidence="1">VT137</strain>
    </source>
</reference>
<keyword evidence="2" id="KW-1185">Reference proteome</keyword>